<reference evidence="1" key="1">
    <citation type="submission" date="2016-04" db="EMBL/GenBank/DDBJ databases">
        <authorList>
            <person name="Tabuchi Yagui T.R."/>
        </authorList>
    </citation>
    <scope>NUCLEOTIDE SEQUENCE [LARGE SCALE GENOMIC DNA]</scope>
    <source>
        <strain evidence="1">NIES-26</strain>
    </source>
</reference>
<accession>A0A367RXZ4</accession>
<dbReference type="Proteomes" id="UP000252107">
    <property type="component" value="Unassembled WGS sequence"/>
</dbReference>
<keyword evidence="2" id="KW-1185">Reference proteome</keyword>
<protein>
    <submittedName>
        <fullName evidence="1">Uncharacterized protein</fullName>
    </submittedName>
</protein>
<organism evidence="1 2">
    <name type="scientific">Nostoc minutum NIES-26</name>
    <dbReference type="NCBI Taxonomy" id="1844469"/>
    <lineage>
        <taxon>Bacteria</taxon>
        <taxon>Bacillati</taxon>
        <taxon>Cyanobacteriota</taxon>
        <taxon>Cyanophyceae</taxon>
        <taxon>Nostocales</taxon>
        <taxon>Nostocaceae</taxon>
        <taxon>Nostoc</taxon>
    </lineage>
</organism>
<sequence>MAEIKLGLGNPPLPVYLYVKKLEINGQVYGWYNFDVSLDKQTPVHQRALTGYLSELQLTDKDYKGKDNLKLDIFILADELYVVRSGIETNFTKSFLLAASVVEDFSKPLTIVANPGEENVVFCALYDAITKTKIRRDWDVNVDWAELIQQIQAKLSGSLKYDLEEDERDRLVVEPPSATPPKSAAVHPQDARIKQIRTLLDYPVDLVKEWLHFQDVKFPNQLPINKVDELVKTMCLAWAADKLENPNHAWASYQQQVLSATKSRTDETAAIRVWMNYVAGQRTAVSSRS</sequence>
<dbReference type="AlphaFoldDB" id="A0A367RXZ4"/>
<comment type="caution">
    <text evidence="1">The sequence shown here is derived from an EMBL/GenBank/DDBJ whole genome shotgun (WGS) entry which is preliminary data.</text>
</comment>
<evidence type="ECO:0000313" key="2">
    <source>
        <dbReference type="Proteomes" id="UP000252107"/>
    </source>
</evidence>
<gene>
    <name evidence="1" type="ORF">A6770_38360</name>
</gene>
<evidence type="ECO:0000313" key="1">
    <source>
        <dbReference type="EMBL" id="RCJ40062.1"/>
    </source>
</evidence>
<dbReference type="EMBL" id="LXQD01000063">
    <property type="protein sequence ID" value="RCJ40062.1"/>
    <property type="molecule type" value="Genomic_DNA"/>
</dbReference>
<proteinExistence type="predicted"/>
<name>A0A367RXZ4_9NOSO</name>